<keyword evidence="4 6" id="KW-0472">Membrane</keyword>
<protein>
    <submittedName>
        <fullName evidence="8">ABC-2 type transport system permease protein</fullName>
    </submittedName>
</protein>
<keyword evidence="3 6" id="KW-1133">Transmembrane helix</keyword>
<dbReference type="Pfam" id="PF01061">
    <property type="entry name" value="ABC2_membrane"/>
    <property type="match status" value="1"/>
</dbReference>
<feature type="transmembrane region" description="Helical" evidence="6">
    <location>
        <begin position="47"/>
        <end position="66"/>
    </location>
</feature>
<name>A0A927RDK8_9ACTN</name>
<gene>
    <name evidence="8" type="ORF">HEB94_007997</name>
</gene>
<feature type="transmembrane region" description="Helical" evidence="6">
    <location>
        <begin position="159"/>
        <end position="178"/>
    </location>
</feature>
<dbReference type="AlphaFoldDB" id="A0A927RDK8"/>
<evidence type="ECO:0000256" key="1">
    <source>
        <dbReference type="ARBA" id="ARBA00004141"/>
    </source>
</evidence>
<dbReference type="EMBL" id="JADBEM010000001">
    <property type="protein sequence ID" value="MBE1611149.1"/>
    <property type="molecule type" value="Genomic_DNA"/>
</dbReference>
<reference evidence="8" key="1">
    <citation type="submission" date="2020-10" db="EMBL/GenBank/DDBJ databases">
        <title>Sequencing the genomes of 1000 actinobacteria strains.</title>
        <authorList>
            <person name="Klenk H.-P."/>
        </authorList>
    </citation>
    <scope>NUCLEOTIDE SEQUENCE</scope>
    <source>
        <strain evidence="8">DSM 45354</strain>
    </source>
</reference>
<keyword evidence="2 6" id="KW-0812">Transmembrane</keyword>
<feature type="transmembrane region" description="Helical" evidence="6">
    <location>
        <begin position="130"/>
        <end position="152"/>
    </location>
</feature>
<evidence type="ECO:0000256" key="3">
    <source>
        <dbReference type="ARBA" id="ARBA00022989"/>
    </source>
</evidence>
<evidence type="ECO:0000256" key="4">
    <source>
        <dbReference type="ARBA" id="ARBA00023136"/>
    </source>
</evidence>
<keyword evidence="5" id="KW-0046">Antibiotic resistance</keyword>
<evidence type="ECO:0000259" key="7">
    <source>
        <dbReference type="Pfam" id="PF01061"/>
    </source>
</evidence>
<feature type="transmembrane region" description="Helical" evidence="6">
    <location>
        <begin position="95"/>
        <end position="118"/>
    </location>
</feature>
<comment type="subcellular location">
    <subcellularLocation>
        <location evidence="1">Membrane</location>
        <topology evidence="1">Multi-pass membrane protein</topology>
    </subcellularLocation>
</comment>
<dbReference type="InterPro" id="IPR051784">
    <property type="entry name" value="Nod_factor_ABC_transporter"/>
</dbReference>
<dbReference type="RefSeq" id="WP_192754405.1">
    <property type="nucleotide sequence ID" value="NZ_BAABJL010000042.1"/>
</dbReference>
<dbReference type="GO" id="GO:0046677">
    <property type="term" value="P:response to antibiotic"/>
    <property type="evidence" value="ECO:0007669"/>
    <property type="project" value="UniProtKB-KW"/>
</dbReference>
<dbReference type="GO" id="GO:0043190">
    <property type="term" value="C:ATP-binding cassette (ABC) transporter complex"/>
    <property type="evidence" value="ECO:0007669"/>
    <property type="project" value="InterPro"/>
</dbReference>
<feature type="transmembrane region" description="Helical" evidence="6">
    <location>
        <begin position="218"/>
        <end position="236"/>
    </location>
</feature>
<dbReference type="Proteomes" id="UP000638648">
    <property type="component" value="Unassembled WGS sequence"/>
</dbReference>
<proteinExistence type="predicted"/>
<dbReference type="GO" id="GO:0140359">
    <property type="term" value="F:ABC-type transporter activity"/>
    <property type="evidence" value="ECO:0007669"/>
    <property type="project" value="InterPro"/>
</dbReference>
<accession>A0A927RDK8</accession>
<feature type="domain" description="ABC-2 type transporter transmembrane" evidence="7">
    <location>
        <begin position="6"/>
        <end position="204"/>
    </location>
</feature>
<evidence type="ECO:0000256" key="6">
    <source>
        <dbReference type="SAM" id="Phobius"/>
    </source>
</evidence>
<comment type="caution">
    <text evidence="8">The sequence shown here is derived from an EMBL/GenBank/DDBJ whole genome shotgun (WGS) entry which is preliminary data.</text>
</comment>
<keyword evidence="9" id="KW-1185">Reference proteome</keyword>
<dbReference type="PIRSF" id="PIRSF006648">
    <property type="entry name" value="DrrB"/>
    <property type="match status" value="1"/>
</dbReference>
<feature type="transmembrane region" description="Helical" evidence="6">
    <location>
        <begin position="20"/>
        <end position="41"/>
    </location>
</feature>
<dbReference type="InterPro" id="IPR000412">
    <property type="entry name" value="ABC_2_transport"/>
</dbReference>
<sequence>MNLLLVHAKYQFLETIRVPIAVVGTVFFPTASMLFFVVPFTGEDPVAATYATGSMMAFAVMITCLFQYGAGVAEDRGQPWDPYIRTLPAGALPRFFGRVATSFGFIVAAVIPVLLVATFLTEATATPGQILLGLGALLVGAVPFTLLGLGIGYAMPMKAALAVTNIIFFPLAFGGGLLTGPNVLPGFVEVIAPFLPTRGAVELVWAAIGGFRPQTTSMVMLVVWVVVFGAFAAWAYRRDEGRRFR</sequence>
<dbReference type="PANTHER" id="PTHR43229">
    <property type="entry name" value="NODULATION PROTEIN J"/>
    <property type="match status" value="1"/>
</dbReference>
<evidence type="ECO:0000256" key="2">
    <source>
        <dbReference type="ARBA" id="ARBA00022692"/>
    </source>
</evidence>
<evidence type="ECO:0000313" key="8">
    <source>
        <dbReference type="EMBL" id="MBE1611149.1"/>
    </source>
</evidence>
<organism evidence="8 9">
    <name type="scientific">Actinopolymorpha pittospori</name>
    <dbReference type="NCBI Taxonomy" id="648752"/>
    <lineage>
        <taxon>Bacteria</taxon>
        <taxon>Bacillati</taxon>
        <taxon>Actinomycetota</taxon>
        <taxon>Actinomycetes</taxon>
        <taxon>Propionibacteriales</taxon>
        <taxon>Actinopolymorphaceae</taxon>
        <taxon>Actinopolymorpha</taxon>
    </lineage>
</organism>
<dbReference type="PANTHER" id="PTHR43229:SF2">
    <property type="entry name" value="NODULATION PROTEIN J"/>
    <property type="match status" value="1"/>
</dbReference>
<evidence type="ECO:0000256" key="5">
    <source>
        <dbReference type="ARBA" id="ARBA00023251"/>
    </source>
</evidence>
<evidence type="ECO:0000313" key="9">
    <source>
        <dbReference type="Proteomes" id="UP000638648"/>
    </source>
</evidence>
<dbReference type="InterPro" id="IPR013525">
    <property type="entry name" value="ABC2_TM"/>
</dbReference>